<dbReference type="Gene3D" id="3.55.50.60">
    <property type="entry name" value="DotD protein"/>
    <property type="match status" value="1"/>
</dbReference>
<dbReference type="InterPro" id="IPR038140">
    <property type="entry name" value="DotD_sf"/>
</dbReference>
<feature type="signal peptide" evidence="1">
    <location>
        <begin position="1"/>
        <end position="21"/>
    </location>
</feature>
<evidence type="ECO:0008006" key="4">
    <source>
        <dbReference type="Google" id="ProtNLM"/>
    </source>
</evidence>
<dbReference type="Proteomes" id="UP000760480">
    <property type="component" value="Unassembled WGS sequence"/>
</dbReference>
<dbReference type="PROSITE" id="PS51257">
    <property type="entry name" value="PROKAR_LIPOPROTEIN"/>
    <property type="match status" value="1"/>
</dbReference>
<evidence type="ECO:0000313" key="2">
    <source>
        <dbReference type="EMBL" id="NMQ21161.1"/>
    </source>
</evidence>
<name>A0ABX1TP32_9GAMM</name>
<protein>
    <recommendedName>
        <fullName evidence="4">DUF3576 domain-containing protein</fullName>
    </recommendedName>
</protein>
<reference evidence="2 3" key="1">
    <citation type="submission" date="2019-03" db="EMBL/GenBank/DDBJ databases">
        <title>Metabolic reconstructions from genomes of highly enriched 'Candidatus Accumulibacter' and 'Candidatus Competibacter' bioreactor populations.</title>
        <authorList>
            <person name="Annavajhala M.K."/>
            <person name="Welles L."/>
            <person name="Abbas B."/>
            <person name="Sorokin D."/>
            <person name="Park H."/>
            <person name="Van Loosdrecht M."/>
            <person name="Chandran K."/>
        </authorList>
    </citation>
    <scope>NUCLEOTIDE SEQUENCE [LARGE SCALE GENOMIC DNA]</scope>
    <source>
        <strain evidence="2 3">SBR_G</strain>
    </source>
</reference>
<comment type="caution">
    <text evidence="2">The sequence shown here is derived from an EMBL/GenBank/DDBJ whole genome shotgun (WGS) entry which is preliminary data.</text>
</comment>
<feature type="chain" id="PRO_5045106955" description="DUF3576 domain-containing protein" evidence="1">
    <location>
        <begin position="22"/>
        <end position="158"/>
    </location>
</feature>
<accession>A0ABX1TP32</accession>
<dbReference type="RefSeq" id="WP_169250428.1">
    <property type="nucleotide sequence ID" value="NZ_SPMZ01000077.1"/>
</dbReference>
<dbReference type="Pfam" id="PF16816">
    <property type="entry name" value="DotD"/>
    <property type="match status" value="1"/>
</dbReference>
<sequence>MRPQAFRFPILALAVVLTGCATPPPPKTPNFVEQELQRAALDAKAALWQLSALQQAKTGTGLAETGGVWRTPAGLDGPISIAWVGPYHTLVATVAQQTGYGYQQLGQPPVNALIVRVNAEQIPAIAVLRDASWQARDRASLDIDEARRLLRVRFEHVD</sequence>
<dbReference type="InterPro" id="IPR031817">
    <property type="entry name" value="DotD"/>
</dbReference>
<keyword evidence="3" id="KW-1185">Reference proteome</keyword>
<dbReference type="EMBL" id="SPMZ01000077">
    <property type="protein sequence ID" value="NMQ21161.1"/>
    <property type="molecule type" value="Genomic_DNA"/>
</dbReference>
<proteinExistence type="predicted"/>
<evidence type="ECO:0000313" key="3">
    <source>
        <dbReference type="Proteomes" id="UP000760480"/>
    </source>
</evidence>
<gene>
    <name evidence="2" type="ORF">E4P82_19340</name>
</gene>
<evidence type="ECO:0000256" key="1">
    <source>
        <dbReference type="SAM" id="SignalP"/>
    </source>
</evidence>
<organism evidence="2 3">
    <name type="scientific">Candidatus Competibacter phosphatis</name>
    <dbReference type="NCBI Taxonomy" id="221280"/>
    <lineage>
        <taxon>Bacteria</taxon>
        <taxon>Pseudomonadati</taxon>
        <taxon>Pseudomonadota</taxon>
        <taxon>Gammaproteobacteria</taxon>
        <taxon>Candidatus Competibacteraceae</taxon>
        <taxon>Candidatus Competibacter</taxon>
    </lineage>
</organism>
<keyword evidence="1" id="KW-0732">Signal</keyword>